<dbReference type="GO" id="GO:0016887">
    <property type="term" value="F:ATP hydrolysis activity"/>
    <property type="evidence" value="ECO:0007669"/>
    <property type="project" value="InterPro"/>
</dbReference>
<evidence type="ECO:0000259" key="5">
    <source>
        <dbReference type="Pfam" id="PF13476"/>
    </source>
</evidence>
<dbReference type="SUPFAM" id="SSF52540">
    <property type="entry name" value="P-loop containing nucleoside triphosphate hydrolases"/>
    <property type="match status" value="1"/>
</dbReference>
<dbReference type="InterPro" id="IPR027417">
    <property type="entry name" value="P-loop_NTPase"/>
</dbReference>
<dbReference type="Pfam" id="PF13558">
    <property type="entry name" value="SbcC_Walker_B"/>
    <property type="match status" value="1"/>
</dbReference>
<protein>
    <recommendedName>
        <fullName evidence="3">Nuclease SbcCD subunit C</fullName>
    </recommendedName>
</protein>
<evidence type="ECO:0000313" key="7">
    <source>
        <dbReference type="EMBL" id="QPI39261.1"/>
    </source>
</evidence>
<accession>A0AAX1JCR7</accession>
<evidence type="ECO:0000256" key="2">
    <source>
        <dbReference type="ARBA" id="ARBA00011322"/>
    </source>
</evidence>
<feature type="coiled-coil region" evidence="4">
    <location>
        <begin position="732"/>
        <end position="766"/>
    </location>
</feature>
<dbReference type="RefSeq" id="WP_085072931.1">
    <property type="nucleotide sequence ID" value="NZ_BLKU01000003.1"/>
</dbReference>
<comment type="similarity">
    <text evidence="1">Belongs to the SMC family. SbcC subfamily.</text>
</comment>
<dbReference type="Pfam" id="PF13476">
    <property type="entry name" value="AAA_23"/>
    <property type="match status" value="1"/>
</dbReference>
<comment type="subunit">
    <text evidence="2">Heterodimer of SbcC and SbcD.</text>
</comment>
<evidence type="ECO:0000313" key="8">
    <source>
        <dbReference type="Proteomes" id="UP000465306"/>
    </source>
</evidence>
<dbReference type="PANTHER" id="PTHR32114:SF2">
    <property type="entry name" value="ABC TRANSPORTER ABCH.3"/>
    <property type="match status" value="1"/>
</dbReference>
<dbReference type="EMBL" id="BLKU01000003">
    <property type="protein sequence ID" value="GFG63813.1"/>
    <property type="molecule type" value="Genomic_DNA"/>
</dbReference>
<reference evidence="6 8" key="1">
    <citation type="journal article" date="2019" name="Emerg. Microbes Infect.">
        <title>Comprehensive subspecies identification of 175 nontuberculous mycobacteria species based on 7547 genomic profiles.</title>
        <authorList>
            <person name="Matsumoto Y."/>
            <person name="Kinjo T."/>
            <person name="Motooka D."/>
            <person name="Nabeya D."/>
            <person name="Jung N."/>
            <person name="Uechi K."/>
            <person name="Horii T."/>
            <person name="Iida T."/>
            <person name="Fujita J."/>
            <person name="Nakamura S."/>
        </authorList>
    </citation>
    <scope>NUCLEOTIDE SEQUENCE [LARGE SCALE GENOMIC DNA]</scope>
    <source>
        <strain evidence="6 8">JCM 13573</strain>
    </source>
</reference>
<feature type="domain" description="Rad50/SbcC-type AAA" evidence="5">
    <location>
        <begin position="6"/>
        <end position="209"/>
    </location>
</feature>
<dbReference type="Proteomes" id="UP000663583">
    <property type="component" value="Chromosome"/>
</dbReference>
<dbReference type="GO" id="GO:0006302">
    <property type="term" value="P:double-strand break repair"/>
    <property type="evidence" value="ECO:0007669"/>
    <property type="project" value="InterPro"/>
</dbReference>
<evidence type="ECO:0000313" key="9">
    <source>
        <dbReference type="Proteomes" id="UP000663583"/>
    </source>
</evidence>
<evidence type="ECO:0000256" key="3">
    <source>
        <dbReference type="ARBA" id="ARBA00013368"/>
    </source>
</evidence>
<name>A0AAX1JCR7_9MYCO</name>
<dbReference type="PANTHER" id="PTHR32114">
    <property type="entry name" value="ABC TRANSPORTER ABCH.3"/>
    <property type="match status" value="1"/>
</dbReference>
<dbReference type="AlphaFoldDB" id="A0AAX1JCR7"/>
<evidence type="ECO:0000256" key="1">
    <source>
        <dbReference type="ARBA" id="ARBA00006930"/>
    </source>
</evidence>
<gene>
    <name evidence="6" type="primary">sbcC</name>
    <name evidence="7" type="ORF">I2456_07230</name>
    <name evidence="6" type="ORF">MKUB_13030</name>
</gene>
<dbReference type="KEGG" id="mku:I2456_07230"/>
<dbReference type="InterPro" id="IPR038729">
    <property type="entry name" value="Rad50/SbcC_AAA"/>
</dbReference>
<keyword evidence="8" id="KW-1185">Reference proteome</keyword>
<sequence length="1140" mass="121629">MRPVILELDGFCSYRTKARIDFRDAEFFVLVGPTGSGKSTVIDAMVFALYGTVPRWDDRAAVASALAPTATRAIVRLVFDVGGKRYVALRDVRRGGGKTQAISVREARLEQFVQASALGDAEDETVPIASGRDVSRAVENLLGLNFDQFTQSVALPQGEFARFLHAKNADRQDILENLLGYKIYGAIQSAAYGRSAEAKAKAATLDDQLSEFADATDEHVVEMATVVSTLREFQQHVTTVEVPAVKLASEAVVLAQSNLESLSAEHSLLAAVAKPAGVDELENERQKRATELQSAEEAQCAAERREQEFRESLQTAAPRHELERRLEYWLEADQLKERLPELELAATEAERLLGEAKNTRMMAEADADAARNAAASAAQAATDADAAVAATAAELAKLRDIKEPQGIEALGAKTAEATAALSEAEETLAVREGEQKNIAAAIATLPAAEILAAARSAVDDLISTIAEELEEYATRDAIRESVREAQTVADAASTALAGAERSLREAEHANQAAALRTGLSVGDECPVCGHEIVAVLADANDVDLQRFQEAVTTARADYDRAAASLTELRASQRSAEAAHVRRIERCEALRLALKEKLPALDMTASPAIAQGLSTSKNERLSDVRDAANEVRASVAAKIEERASTEQRRQNADVAVADARDAVRSAAEDVKGCNAASREALTALNLVRDGVISLAPPTIDDTAVAASWRKLTNWADEMSQTVAEQLAALQATAKEANDLAAHTKAAKDEAEQAARASNEQLTAASLDLQRTSGALKTACERLAELNQILTAGLARDETSAELARVKALEAQLAGATKAIGTARESTSTARDALAVAESAIATSRQQMQRLRDPLSQYGAPEIVGTDLATDWDLFVKWADAEAAARTTQISAQQEVIAEAEKRLGDAATRLSQDMVQHGVEVDEDLSPVALADRATAAVAAALATAEAAFKHAKERRSQAMKMRAEMQAAEETASVAQMLSQLMRANGFPRWLIASALDALLRDASAILLELSSGQFELTRNEQDLLVIDHNDADMCRLVKTLSGGETFQASLALALALSEQVTSLSAAGANKLESIFLDEGFGTLDEATLDIVAGTLENLASSGSRMVGVITHVGALAERIPVRFEVSRDNAGSHIERLAV</sequence>
<feature type="coiled-coil region" evidence="4">
    <location>
        <begin position="332"/>
        <end position="359"/>
    </location>
</feature>
<organism evidence="7 9">
    <name type="scientific">Mycobacterium kubicae</name>
    <dbReference type="NCBI Taxonomy" id="120959"/>
    <lineage>
        <taxon>Bacteria</taxon>
        <taxon>Bacillati</taxon>
        <taxon>Actinomycetota</taxon>
        <taxon>Actinomycetes</taxon>
        <taxon>Mycobacteriales</taxon>
        <taxon>Mycobacteriaceae</taxon>
        <taxon>Mycobacterium</taxon>
        <taxon>Mycobacterium simiae complex</taxon>
    </lineage>
</organism>
<evidence type="ECO:0000256" key="4">
    <source>
        <dbReference type="SAM" id="Coils"/>
    </source>
</evidence>
<reference evidence="7" key="3">
    <citation type="submission" date="2020-11" db="EMBL/GenBank/DDBJ databases">
        <title>Intraspecies plasmid and genomic variation of Mycobacterium kubicae revealed by the complete genome sequences of two clinical isolates.</title>
        <authorList>
            <person name="Hendrix J.R."/>
            <person name="Epperson L.E."/>
            <person name="Honda J.R."/>
            <person name="Strong M."/>
        </authorList>
    </citation>
    <scope>NUCLEOTIDE SEQUENCE</scope>
    <source>
        <strain evidence="7">JCM 13573</strain>
    </source>
</reference>
<evidence type="ECO:0000313" key="6">
    <source>
        <dbReference type="EMBL" id="GFG63813.1"/>
    </source>
</evidence>
<proteinExistence type="inferred from homology"/>
<dbReference type="Gene3D" id="3.40.50.300">
    <property type="entry name" value="P-loop containing nucleotide triphosphate hydrolases"/>
    <property type="match status" value="2"/>
</dbReference>
<dbReference type="Proteomes" id="UP000465306">
    <property type="component" value="Unassembled WGS sequence"/>
</dbReference>
<dbReference type="EMBL" id="CP065047">
    <property type="protein sequence ID" value="QPI39261.1"/>
    <property type="molecule type" value="Genomic_DNA"/>
</dbReference>
<keyword evidence="4" id="KW-0175">Coiled coil</keyword>
<reference evidence="6" key="2">
    <citation type="submission" date="2020-02" db="EMBL/GenBank/DDBJ databases">
        <authorList>
            <person name="Matsumoto Y."/>
            <person name="Kinjo T."/>
            <person name="Motooka D."/>
            <person name="Nabeya D."/>
            <person name="Jung N."/>
            <person name="Uechi K."/>
            <person name="Horii T."/>
            <person name="Iida T."/>
            <person name="Fujita J."/>
            <person name="Nakamura S."/>
        </authorList>
    </citation>
    <scope>NUCLEOTIDE SEQUENCE</scope>
    <source>
        <strain evidence="6">JCM 13573</strain>
    </source>
</reference>
<feature type="coiled-coil region" evidence="4">
    <location>
        <begin position="489"/>
        <end position="516"/>
    </location>
</feature>